<evidence type="ECO:0000256" key="3">
    <source>
        <dbReference type="PROSITE-ProRule" id="PRU01282"/>
    </source>
</evidence>
<dbReference type="InterPro" id="IPR006659">
    <property type="entry name" value="Arsenate_reductase"/>
</dbReference>
<organism evidence="5 6">
    <name type="scientific">Idiomarina seosinensis</name>
    <dbReference type="NCBI Taxonomy" id="281739"/>
    <lineage>
        <taxon>Bacteria</taxon>
        <taxon>Pseudomonadati</taxon>
        <taxon>Pseudomonadota</taxon>
        <taxon>Gammaproteobacteria</taxon>
        <taxon>Alteromonadales</taxon>
        <taxon>Idiomarinaceae</taxon>
        <taxon>Idiomarina</taxon>
    </lineage>
</organism>
<dbReference type="EMBL" id="PIQF01000001">
    <property type="protein sequence ID" value="RUO77749.1"/>
    <property type="molecule type" value="Genomic_DNA"/>
</dbReference>
<keyword evidence="2 4" id="KW-0560">Oxidoreductase</keyword>
<gene>
    <name evidence="5" type="primary">arsC</name>
    <name evidence="5" type="ORF">CWI81_04525</name>
</gene>
<dbReference type="NCBIfam" id="TIGR00014">
    <property type="entry name" value="arsC"/>
    <property type="match status" value="1"/>
</dbReference>
<reference evidence="5 6" key="1">
    <citation type="journal article" date="2011" name="Front. Microbiol.">
        <title>Genomic signatures of strain selection and enhancement in Bacillus atrophaeus var. globigii, a historical biowarfare simulant.</title>
        <authorList>
            <person name="Gibbons H.S."/>
            <person name="Broomall S.M."/>
            <person name="McNew L.A."/>
            <person name="Daligault H."/>
            <person name="Chapman C."/>
            <person name="Bruce D."/>
            <person name="Karavis M."/>
            <person name="Krepps M."/>
            <person name="McGregor P.A."/>
            <person name="Hong C."/>
            <person name="Park K.H."/>
            <person name="Akmal A."/>
            <person name="Feldman A."/>
            <person name="Lin J.S."/>
            <person name="Chang W.E."/>
            <person name="Higgs B.W."/>
            <person name="Demirev P."/>
            <person name="Lindquist J."/>
            <person name="Liem A."/>
            <person name="Fochler E."/>
            <person name="Read T.D."/>
            <person name="Tapia R."/>
            <person name="Johnson S."/>
            <person name="Bishop-Lilly K.A."/>
            <person name="Detter C."/>
            <person name="Han C."/>
            <person name="Sozhamannan S."/>
            <person name="Rosenzweig C.N."/>
            <person name="Skowronski E.W."/>
        </authorList>
    </citation>
    <scope>NUCLEOTIDE SEQUENCE [LARGE SCALE GENOMIC DNA]</scope>
    <source>
        <strain evidence="5 6">CL-SP19</strain>
    </source>
</reference>
<proteinExistence type="inferred from homology"/>
<evidence type="ECO:0000313" key="5">
    <source>
        <dbReference type="EMBL" id="RUO77749.1"/>
    </source>
</evidence>
<sequence length="115" mass="13006">MSTLSIFHNPRCSKSRQTLALLEEKGYQPEVVEYLKTPPNASEIERILAMLDKQPKDLMRKKETIYKDLGLADEHDPEKLVTAMVNNPKLIERPIVINGNKAAIGRPPESVLDIL</sequence>
<dbReference type="PANTHER" id="PTHR30041:SF4">
    <property type="entry name" value="ARSENATE REDUCTASE"/>
    <property type="match status" value="1"/>
</dbReference>
<dbReference type="PANTHER" id="PTHR30041">
    <property type="entry name" value="ARSENATE REDUCTASE"/>
    <property type="match status" value="1"/>
</dbReference>
<name>A0A432ZII8_9GAMM</name>
<dbReference type="CDD" id="cd03034">
    <property type="entry name" value="ArsC_ArsC"/>
    <property type="match status" value="1"/>
</dbReference>
<dbReference type="OrthoDB" id="9790554at2"/>
<dbReference type="SUPFAM" id="SSF52833">
    <property type="entry name" value="Thioredoxin-like"/>
    <property type="match status" value="1"/>
</dbReference>
<dbReference type="Pfam" id="PF03960">
    <property type="entry name" value="ArsC"/>
    <property type="match status" value="1"/>
</dbReference>
<dbReference type="GO" id="GO:0008794">
    <property type="term" value="F:arsenate reductase (glutaredoxin) activity"/>
    <property type="evidence" value="ECO:0007669"/>
    <property type="project" value="UniProtKB-UniRule"/>
</dbReference>
<dbReference type="InterPro" id="IPR036249">
    <property type="entry name" value="Thioredoxin-like_sf"/>
</dbReference>
<dbReference type="PROSITE" id="PS51353">
    <property type="entry name" value="ARSC"/>
    <property type="match status" value="1"/>
</dbReference>
<evidence type="ECO:0000256" key="4">
    <source>
        <dbReference type="RuleBase" id="RU362029"/>
    </source>
</evidence>
<evidence type="ECO:0000313" key="6">
    <source>
        <dbReference type="Proteomes" id="UP000287908"/>
    </source>
</evidence>
<evidence type="ECO:0000256" key="1">
    <source>
        <dbReference type="ARBA" id="ARBA00007198"/>
    </source>
</evidence>
<dbReference type="Proteomes" id="UP000287908">
    <property type="component" value="Unassembled WGS sequence"/>
</dbReference>
<accession>A0A432ZII8</accession>
<dbReference type="AlphaFoldDB" id="A0A432ZII8"/>
<protein>
    <recommendedName>
        <fullName evidence="4">Arsenate reductase</fullName>
        <ecNumber evidence="4">1.20.4.1</ecNumber>
    </recommendedName>
</protein>
<keyword evidence="6" id="KW-1185">Reference proteome</keyword>
<dbReference type="EC" id="1.20.4.1" evidence="4"/>
<comment type="similarity">
    <text evidence="1 3 4">Belongs to the ArsC family.</text>
</comment>
<dbReference type="Gene3D" id="3.40.30.10">
    <property type="entry name" value="Glutaredoxin"/>
    <property type="match status" value="1"/>
</dbReference>
<dbReference type="InterPro" id="IPR006660">
    <property type="entry name" value="Arsenate_reductase-like"/>
</dbReference>
<evidence type="ECO:0000256" key="2">
    <source>
        <dbReference type="ARBA" id="ARBA00023002"/>
    </source>
</evidence>
<comment type="catalytic activity">
    <reaction evidence="4">
        <text>[glutaredoxin]-dithiol + arsenate + glutathione + H(+) = glutathionyl-S-S-[glutaredoxin] + arsenite + H2O</text>
        <dbReference type="Rhea" id="RHEA:22016"/>
        <dbReference type="Rhea" id="RHEA-COMP:10729"/>
        <dbReference type="Rhea" id="RHEA-COMP:17668"/>
        <dbReference type="ChEBI" id="CHEBI:15377"/>
        <dbReference type="ChEBI" id="CHEBI:15378"/>
        <dbReference type="ChEBI" id="CHEBI:29242"/>
        <dbReference type="ChEBI" id="CHEBI:29950"/>
        <dbReference type="ChEBI" id="CHEBI:48597"/>
        <dbReference type="ChEBI" id="CHEBI:57925"/>
        <dbReference type="ChEBI" id="CHEBI:146199"/>
        <dbReference type="EC" id="1.20.4.1"/>
    </reaction>
</comment>
<dbReference type="RefSeq" id="WP_126784022.1">
    <property type="nucleotide sequence ID" value="NZ_PIQF01000001.1"/>
</dbReference>
<comment type="caution">
    <text evidence="5">The sequence shown here is derived from an EMBL/GenBank/DDBJ whole genome shotgun (WGS) entry which is preliminary data.</text>
</comment>